<evidence type="ECO:0000313" key="2">
    <source>
        <dbReference type="EMBL" id="PON55989.1"/>
    </source>
</evidence>
<evidence type="ECO:0000313" key="3">
    <source>
        <dbReference type="Proteomes" id="UP000237105"/>
    </source>
</evidence>
<gene>
    <name evidence="2" type="ORF">PanWU01x14_184560</name>
</gene>
<name>A0A2P5C4Q3_PARAD</name>
<proteinExistence type="predicted"/>
<keyword evidence="3" id="KW-1185">Reference proteome</keyword>
<dbReference type="EMBL" id="JXTB01000176">
    <property type="protein sequence ID" value="PON55989.1"/>
    <property type="molecule type" value="Genomic_DNA"/>
</dbReference>
<sequence>MAMIHVQVINIDESHHEEPRTSGRILGLFNDDNSSEEENQDWIKEKESQDNTYESSPFEIQIIMLPPFIKDHIYDDPMWLKPPPPLLALFTQAY</sequence>
<reference evidence="3" key="1">
    <citation type="submission" date="2016-06" db="EMBL/GenBank/DDBJ databases">
        <title>Parallel loss of symbiosis genes in relatives of nitrogen-fixing non-legume Parasponia.</title>
        <authorList>
            <person name="Van Velzen R."/>
            <person name="Holmer R."/>
            <person name="Bu F."/>
            <person name="Rutten L."/>
            <person name="Van Zeijl A."/>
            <person name="Liu W."/>
            <person name="Santuari L."/>
            <person name="Cao Q."/>
            <person name="Sharma T."/>
            <person name="Shen D."/>
            <person name="Roswanjaya Y."/>
            <person name="Wardhani T."/>
            <person name="Kalhor M.S."/>
            <person name="Jansen J."/>
            <person name="Van den Hoogen J."/>
            <person name="Gungor B."/>
            <person name="Hartog M."/>
            <person name="Hontelez J."/>
            <person name="Verver J."/>
            <person name="Yang W.-C."/>
            <person name="Schijlen E."/>
            <person name="Repin R."/>
            <person name="Schilthuizen M."/>
            <person name="Schranz E."/>
            <person name="Heidstra R."/>
            <person name="Miyata K."/>
            <person name="Fedorova E."/>
            <person name="Kohlen W."/>
            <person name="Bisseling T."/>
            <person name="Smit S."/>
            <person name="Geurts R."/>
        </authorList>
    </citation>
    <scope>NUCLEOTIDE SEQUENCE [LARGE SCALE GENOMIC DNA]</scope>
    <source>
        <strain evidence="3">cv. WU1-14</strain>
    </source>
</reference>
<feature type="region of interest" description="Disordered" evidence="1">
    <location>
        <begin position="15"/>
        <end position="54"/>
    </location>
</feature>
<dbReference type="AlphaFoldDB" id="A0A2P5C4Q3"/>
<dbReference type="Proteomes" id="UP000237105">
    <property type="component" value="Unassembled WGS sequence"/>
</dbReference>
<accession>A0A2P5C4Q3</accession>
<protein>
    <submittedName>
        <fullName evidence="2">Uncharacterized protein</fullName>
    </submittedName>
</protein>
<comment type="caution">
    <text evidence="2">The sequence shown here is derived from an EMBL/GenBank/DDBJ whole genome shotgun (WGS) entry which is preliminary data.</text>
</comment>
<organism evidence="2 3">
    <name type="scientific">Parasponia andersonii</name>
    <name type="common">Sponia andersonii</name>
    <dbReference type="NCBI Taxonomy" id="3476"/>
    <lineage>
        <taxon>Eukaryota</taxon>
        <taxon>Viridiplantae</taxon>
        <taxon>Streptophyta</taxon>
        <taxon>Embryophyta</taxon>
        <taxon>Tracheophyta</taxon>
        <taxon>Spermatophyta</taxon>
        <taxon>Magnoliopsida</taxon>
        <taxon>eudicotyledons</taxon>
        <taxon>Gunneridae</taxon>
        <taxon>Pentapetalae</taxon>
        <taxon>rosids</taxon>
        <taxon>fabids</taxon>
        <taxon>Rosales</taxon>
        <taxon>Cannabaceae</taxon>
        <taxon>Parasponia</taxon>
    </lineage>
</organism>
<evidence type="ECO:0000256" key="1">
    <source>
        <dbReference type="SAM" id="MobiDB-lite"/>
    </source>
</evidence>